<dbReference type="Proteomes" id="UP000249842">
    <property type="component" value="Unassembled WGS sequence"/>
</dbReference>
<accession>A0A328B2R8</accession>
<protein>
    <submittedName>
        <fullName evidence="3">GIY-YIG nuclease family protein</fullName>
    </submittedName>
</protein>
<reference evidence="4" key="1">
    <citation type="submission" date="2018-05" db="EMBL/GenBank/DDBJ databases">
        <authorList>
            <person name="Li X."/>
        </authorList>
    </citation>
    <scope>NUCLEOTIDE SEQUENCE [LARGE SCALE GENOMIC DNA]</scope>
    <source>
        <strain evidence="4">HKS-05</strain>
    </source>
</reference>
<comment type="similarity">
    <text evidence="1">Belongs to the UPF0213 family.</text>
</comment>
<organism evidence="3 4">
    <name type="scientific">Phenylobacterium hankyongense</name>
    <dbReference type="NCBI Taxonomy" id="1813876"/>
    <lineage>
        <taxon>Bacteria</taxon>
        <taxon>Pseudomonadati</taxon>
        <taxon>Pseudomonadota</taxon>
        <taxon>Alphaproteobacteria</taxon>
        <taxon>Caulobacterales</taxon>
        <taxon>Caulobacteraceae</taxon>
        <taxon>Phenylobacterium</taxon>
    </lineage>
</organism>
<dbReference type="OrthoDB" id="287318at2"/>
<dbReference type="PANTHER" id="PTHR34477">
    <property type="entry name" value="UPF0213 PROTEIN YHBQ"/>
    <property type="match status" value="1"/>
</dbReference>
<dbReference type="Pfam" id="PF01541">
    <property type="entry name" value="GIY-YIG"/>
    <property type="match status" value="1"/>
</dbReference>
<dbReference type="PANTHER" id="PTHR34477:SF5">
    <property type="entry name" value="BSL5627 PROTEIN"/>
    <property type="match status" value="1"/>
</dbReference>
<dbReference type="SUPFAM" id="SSF82771">
    <property type="entry name" value="GIY-YIG endonuclease"/>
    <property type="match status" value="1"/>
</dbReference>
<comment type="caution">
    <text evidence="3">The sequence shown here is derived from an EMBL/GenBank/DDBJ whole genome shotgun (WGS) entry which is preliminary data.</text>
</comment>
<gene>
    <name evidence="3" type="ORF">DJ021_04195</name>
</gene>
<name>A0A328B2R8_9CAUL</name>
<sequence>MADRMRGTLYIGVTGQLVRRVWEHREGIVPGFTSKYGLKRLVWFEPFEGMLNAIQREKSLKRWPREWKINLIERENPHWDDLYDGIV</sequence>
<dbReference type="CDD" id="cd10448">
    <property type="entry name" value="GIY-YIG_unchar_3"/>
    <property type="match status" value="1"/>
</dbReference>
<evidence type="ECO:0000259" key="2">
    <source>
        <dbReference type="PROSITE" id="PS50164"/>
    </source>
</evidence>
<dbReference type="AlphaFoldDB" id="A0A328B2R8"/>
<dbReference type="InterPro" id="IPR035901">
    <property type="entry name" value="GIY-YIG_endonuc_sf"/>
</dbReference>
<dbReference type="Gene3D" id="3.40.1440.10">
    <property type="entry name" value="GIY-YIG endonuclease"/>
    <property type="match status" value="1"/>
</dbReference>
<evidence type="ECO:0000256" key="1">
    <source>
        <dbReference type="ARBA" id="ARBA00007435"/>
    </source>
</evidence>
<keyword evidence="4" id="KW-1185">Reference proteome</keyword>
<evidence type="ECO:0000313" key="3">
    <source>
        <dbReference type="EMBL" id="RAK61680.1"/>
    </source>
</evidence>
<evidence type="ECO:0000313" key="4">
    <source>
        <dbReference type="Proteomes" id="UP000249842"/>
    </source>
</evidence>
<feature type="domain" description="GIY-YIG" evidence="2">
    <location>
        <begin position="1"/>
        <end position="71"/>
    </location>
</feature>
<dbReference type="PROSITE" id="PS50164">
    <property type="entry name" value="GIY_YIG"/>
    <property type="match status" value="1"/>
</dbReference>
<dbReference type="InterPro" id="IPR050190">
    <property type="entry name" value="UPF0213_domain"/>
</dbReference>
<dbReference type="InterPro" id="IPR000305">
    <property type="entry name" value="GIY-YIG_endonuc"/>
</dbReference>
<proteinExistence type="inferred from homology"/>
<dbReference type="EMBL" id="QFYP01000001">
    <property type="protein sequence ID" value="RAK61680.1"/>
    <property type="molecule type" value="Genomic_DNA"/>
</dbReference>